<evidence type="ECO:0000256" key="1">
    <source>
        <dbReference type="PROSITE-ProRule" id="PRU00409"/>
    </source>
</evidence>
<dbReference type="PANTHER" id="PTHR21621:SF0">
    <property type="entry name" value="BETA-CITRYLGLUTAMATE SYNTHASE B-RELATED"/>
    <property type="match status" value="1"/>
</dbReference>
<dbReference type="SUPFAM" id="SSF56059">
    <property type="entry name" value="Glutathione synthetase ATP-binding domain-like"/>
    <property type="match status" value="1"/>
</dbReference>
<feature type="domain" description="ATP-grasp" evidence="2">
    <location>
        <begin position="77"/>
        <end position="253"/>
    </location>
</feature>
<keyword evidence="4" id="KW-1185">Reference proteome</keyword>
<dbReference type="PANTHER" id="PTHR21621">
    <property type="entry name" value="RIBOSOMAL PROTEIN S6 MODIFICATION PROTEIN"/>
    <property type="match status" value="1"/>
</dbReference>
<dbReference type="EMBL" id="JBHSOZ010000003">
    <property type="protein sequence ID" value="MFC5712283.1"/>
    <property type="molecule type" value="Genomic_DNA"/>
</dbReference>
<organism evidence="3 4">
    <name type="scientific">Thalassorhabdus alkalitolerans</name>
    <dbReference type="NCBI Taxonomy" id="2282697"/>
    <lineage>
        <taxon>Bacteria</taxon>
        <taxon>Bacillati</taxon>
        <taxon>Bacillota</taxon>
        <taxon>Bacilli</taxon>
        <taxon>Bacillales</taxon>
        <taxon>Bacillaceae</taxon>
        <taxon>Thalassorhabdus</taxon>
    </lineage>
</organism>
<accession>A0ABW0YMC1</accession>
<reference evidence="4" key="1">
    <citation type="journal article" date="2019" name="Int. J. Syst. Evol. Microbiol.">
        <title>The Global Catalogue of Microorganisms (GCM) 10K type strain sequencing project: providing services to taxonomists for standard genome sequencing and annotation.</title>
        <authorList>
            <consortium name="The Broad Institute Genomics Platform"/>
            <consortium name="The Broad Institute Genome Sequencing Center for Infectious Disease"/>
            <person name="Wu L."/>
            <person name="Ma J."/>
        </authorList>
    </citation>
    <scope>NUCLEOTIDE SEQUENCE [LARGE SCALE GENOMIC DNA]</scope>
    <source>
        <strain evidence="4">CECT 7184</strain>
    </source>
</reference>
<keyword evidence="1" id="KW-0547">Nucleotide-binding</keyword>
<dbReference type="Pfam" id="PF08443">
    <property type="entry name" value="RimK"/>
    <property type="match status" value="1"/>
</dbReference>
<keyword evidence="1" id="KW-0067">ATP-binding</keyword>
<gene>
    <name evidence="3" type="ORF">ACFPU1_05775</name>
</gene>
<protein>
    <submittedName>
        <fullName evidence="3">RimK family alpha-L-glutamate ligase</fullName>
    </submittedName>
</protein>
<dbReference type="InterPro" id="IPR013651">
    <property type="entry name" value="ATP-grasp_RimK-type"/>
</dbReference>
<dbReference type="RefSeq" id="WP_385939369.1">
    <property type="nucleotide sequence ID" value="NZ_JBHSOZ010000003.1"/>
</dbReference>
<name>A0ABW0YMC1_9BACI</name>
<evidence type="ECO:0000313" key="4">
    <source>
        <dbReference type="Proteomes" id="UP001596142"/>
    </source>
</evidence>
<evidence type="ECO:0000313" key="3">
    <source>
        <dbReference type="EMBL" id="MFC5712283.1"/>
    </source>
</evidence>
<comment type="caution">
    <text evidence="3">The sequence shown here is derived from an EMBL/GenBank/DDBJ whole genome shotgun (WGS) entry which is preliminary data.</text>
</comment>
<dbReference type="GO" id="GO:0016874">
    <property type="term" value="F:ligase activity"/>
    <property type="evidence" value="ECO:0007669"/>
    <property type="project" value="UniProtKB-KW"/>
</dbReference>
<sequence length="254" mass="29156">MKIVTFNPFRTIGIPNIQYIKPEKMFHPIEKDKILQADICLFPEKWQVNALVYGMKKKIFPSIETIHLGYDKIEMTRALLSVCPSHVPYTEIHGRSKESLENILLTFPFPFVGKESRNSMGKGVFLINNQDDFKDYAQSNSTLYVQEYLPINKDLRVCVIGNKVVNAYWRINDESSFYNNIAQGGTISFDNIPQEALDLALETALHLGINHAGFDLVFANNQYYFLEFNVLFGNQGFQEKGIRAEDYIIEAISH</sequence>
<evidence type="ECO:0000259" key="2">
    <source>
        <dbReference type="PROSITE" id="PS50975"/>
    </source>
</evidence>
<dbReference type="Proteomes" id="UP001596142">
    <property type="component" value="Unassembled WGS sequence"/>
</dbReference>
<dbReference type="PROSITE" id="PS50975">
    <property type="entry name" value="ATP_GRASP"/>
    <property type="match status" value="1"/>
</dbReference>
<dbReference type="InterPro" id="IPR011761">
    <property type="entry name" value="ATP-grasp"/>
</dbReference>
<proteinExistence type="predicted"/>
<dbReference type="Gene3D" id="3.30.470.20">
    <property type="entry name" value="ATP-grasp fold, B domain"/>
    <property type="match status" value="1"/>
</dbReference>
<keyword evidence="3" id="KW-0436">Ligase</keyword>